<dbReference type="PROSITE" id="PS51257">
    <property type="entry name" value="PROKAR_LIPOPROTEIN"/>
    <property type="match status" value="1"/>
</dbReference>
<feature type="domain" description="Imelysin-like" evidence="4">
    <location>
        <begin position="66"/>
        <end position="421"/>
    </location>
</feature>
<name>A0A1H0PZL9_9PSED</name>
<evidence type="ECO:0000256" key="2">
    <source>
        <dbReference type="ARBA" id="ARBA00022729"/>
    </source>
</evidence>
<dbReference type="AlphaFoldDB" id="A0A1H0PZL9"/>
<gene>
    <name evidence="5" type="ORF">SAMN05216193_12249</name>
</gene>
<dbReference type="RefSeq" id="WP_084314598.1">
    <property type="nucleotide sequence ID" value="NZ_FNIJ01000022.1"/>
</dbReference>
<dbReference type="GO" id="GO:0030313">
    <property type="term" value="C:cell envelope"/>
    <property type="evidence" value="ECO:0007669"/>
    <property type="project" value="UniProtKB-SubCell"/>
</dbReference>
<evidence type="ECO:0000256" key="3">
    <source>
        <dbReference type="SAM" id="SignalP"/>
    </source>
</evidence>
<reference evidence="6" key="1">
    <citation type="submission" date="2016-10" db="EMBL/GenBank/DDBJ databases">
        <authorList>
            <person name="Varghese N."/>
            <person name="Submissions S."/>
        </authorList>
    </citation>
    <scope>NUCLEOTIDE SEQUENCE [LARGE SCALE GENOMIC DNA]</scope>
    <source>
        <strain evidence="6">JCM 21621</strain>
    </source>
</reference>
<dbReference type="CDD" id="cd14657">
    <property type="entry name" value="Imelysin_IrpA-like"/>
    <property type="match status" value="1"/>
</dbReference>
<dbReference type="Proteomes" id="UP000242957">
    <property type="component" value="Unassembled WGS sequence"/>
</dbReference>
<evidence type="ECO:0000256" key="1">
    <source>
        <dbReference type="ARBA" id="ARBA00004196"/>
    </source>
</evidence>
<proteinExistence type="predicted"/>
<dbReference type="InterPro" id="IPR038352">
    <property type="entry name" value="Imelysin_sf"/>
</dbReference>
<keyword evidence="2 3" id="KW-0732">Signal</keyword>
<feature type="chain" id="PRO_5017197465" evidence="3">
    <location>
        <begin position="20"/>
        <end position="445"/>
    </location>
</feature>
<dbReference type="InterPro" id="IPR018976">
    <property type="entry name" value="Imelysin-like"/>
</dbReference>
<accession>A0A1H0PZL9</accession>
<dbReference type="OrthoDB" id="9764688at2"/>
<evidence type="ECO:0000259" key="4">
    <source>
        <dbReference type="Pfam" id="PF09375"/>
    </source>
</evidence>
<dbReference type="Gene3D" id="1.20.1420.20">
    <property type="entry name" value="M75 peptidase, HXXE motif"/>
    <property type="match status" value="1"/>
</dbReference>
<keyword evidence="6" id="KW-1185">Reference proteome</keyword>
<evidence type="ECO:0000313" key="6">
    <source>
        <dbReference type="Proteomes" id="UP000242957"/>
    </source>
</evidence>
<dbReference type="Pfam" id="PF09375">
    <property type="entry name" value="Peptidase_M75"/>
    <property type="match status" value="1"/>
</dbReference>
<feature type="signal peptide" evidence="3">
    <location>
        <begin position="1"/>
        <end position="19"/>
    </location>
</feature>
<protein>
    <submittedName>
        <fullName evidence="5">Putative iron-regulated protein</fullName>
    </submittedName>
</protein>
<dbReference type="EMBL" id="FNIJ01000022">
    <property type="protein sequence ID" value="SDP10504.1"/>
    <property type="molecule type" value="Genomic_DNA"/>
</dbReference>
<evidence type="ECO:0000313" key="5">
    <source>
        <dbReference type="EMBL" id="SDP10504.1"/>
    </source>
</evidence>
<comment type="subcellular location">
    <subcellularLocation>
        <location evidence="1">Cell envelope</location>
    </subcellularLocation>
</comment>
<dbReference type="STRING" id="198616.SAMN05216193_12249"/>
<organism evidence="5 6">
    <name type="scientific">Pseudomonas jinjuensis</name>
    <dbReference type="NCBI Taxonomy" id="198616"/>
    <lineage>
        <taxon>Bacteria</taxon>
        <taxon>Pseudomonadati</taxon>
        <taxon>Pseudomonadota</taxon>
        <taxon>Gammaproteobacteria</taxon>
        <taxon>Pseudomonadales</taxon>
        <taxon>Pseudomonadaceae</taxon>
        <taxon>Pseudomonas</taxon>
    </lineage>
</organism>
<sequence length="445" mass="47330">MTRTSWASASLLAIAISLAGCGDDKKDVPASQAAAPAASTQSAPAAAKVDDAAVKAVVKNYADIAEAAYGDALSTAKALQAAVDALIAKPGEDTLKAARDAWLVARKPYSQSEAFRFGNAIVDDWEGAVNAWPLDEGLIDYVAKDYQHAEGNPGAAVNIIANTEIQVGEDKIDVKEITGEKLASLNELGGSEANVATGYHAIEFLLWGQDLNGTKPGAGDRKYTDFVQGDGCSNGHCDRRAQYLKAVTDLLVAQLEEMHGNWKAGVADNYRAKLEAGSADDNLRKMFFGLGSLSLGELAGERMKVALEANSTEDEHDCFSDDTHHTLFFDAKGIRNIYLGEYKRVDGSVVKGPSLSELVAKADAAADETLKTDLGNTEAKMQAIVDRAEKDNVHFDQMIAPDNKDDQQKIRDAIAALVAQTGAIEKAATALGVQDLKPDTADHQF</sequence>